<dbReference type="EMBL" id="BOMP01000124">
    <property type="protein sequence ID" value="GIE44328.1"/>
    <property type="molecule type" value="Genomic_DNA"/>
</dbReference>
<dbReference type="AlphaFoldDB" id="A0A7W7HK34"/>
<reference evidence="1 4" key="2">
    <citation type="submission" date="2021-01" db="EMBL/GenBank/DDBJ databases">
        <title>Whole genome shotgun sequence of Actinoplanes lobatus NBRC 12513.</title>
        <authorList>
            <person name="Komaki H."/>
            <person name="Tamura T."/>
        </authorList>
    </citation>
    <scope>NUCLEOTIDE SEQUENCE [LARGE SCALE GENOMIC DNA]</scope>
    <source>
        <strain evidence="1 4">NBRC 12513</strain>
    </source>
</reference>
<keyword evidence="4" id="KW-1185">Reference proteome</keyword>
<gene>
    <name evidence="1" type="ORF">Alo02nite_72260</name>
    <name evidence="2" type="ORF">BJ964_006106</name>
</gene>
<protein>
    <submittedName>
        <fullName evidence="2">Uncharacterized protein</fullName>
    </submittedName>
</protein>
<proteinExistence type="predicted"/>
<reference evidence="2 3" key="1">
    <citation type="submission" date="2020-08" db="EMBL/GenBank/DDBJ databases">
        <title>Sequencing the genomes of 1000 actinobacteria strains.</title>
        <authorList>
            <person name="Klenk H.-P."/>
        </authorList>
    </citation>
    <scope>NUCLEOTIDE SEQUENCE [LARGE SCALE GENOMIC DNA]</scope>
    <source>
        <strain evidence="2 3">DSM 43150</strain>
    </source>
</reference>
<sequence>MGTPAADLADAAFLDARARASARDGVLDGRYVLVDGELLKQAYSSGDADGLTVVVRPDHPGAGEEPSGRWVTRVPYQRIALRVFFTTTARHRDDGLLELKARDGGTVRATWWRGDNADMAQTIPAGFIWEKNDDYHYGTVPWDELADVTISVQQLPGQVRSPQDG</sequence>
<evidence type="ECO:0000313" key="3">
    <source>
        <dbReference type="Proteomes" id="UP000590511"/>
    </source>
</evidence>
<dbReference type="Proteomes" id="UP000631312">
    <property type="component" value="Unassembled WGS sequence"/>
</dbReference>
<dbReference type="EMBL" id="JACHNC010000001">
    <property type="protein sequence ID" value="MBB4751945.1"/>
    <property type="molecule type" value="Genomic_DNA"/>
</dbReference>
<accession>A0A7W7HK34</accession>
<evidence type="ECO:0000313" key="1">
    <source>
        <dbReference type="EMBL" id="GIE44328.1"/>
    </source>
</evidence>
<organism evidence="2 3">
    <name type="scientific">Actinoplanes lobatus</name>
    <dbReference type="NCBI Taxonomy" id="113568"/>
    <lineage>
        <taxon>Bacteria</taxon>
        <taxon>Bacillati</taxon>
        <taxon>Actinomycetota</taxon>
        <taxon>Actinomycetes</taxon>
        <taxon>Micromonosporales</taxon>
        <taxon>Micromonosporaceae</taxon>
        <taxon>Actinoplanes</taxon>
    </lineage>
</organism>
<dbReference type="RefSeq" id="WP_188123893.1">
    <property type="nucleotide sequence ID" value="NZ_BOMP01000124.1"/>
</dbReference>
<name>A0A7W7HK34_9ACTN</name>
<evidence type="ECO:0000313" key="2">
    <source>
        <dbReference type="EMBL" id="MBB4751945.1"/>
    </source>
</evidence>
<evidence type="ECO:0000313" key="4">
    <source>
        <dbReference type="Proteomes" id="UP000631312"/>
    </source>
</evidence>
<comment type="caution">
    <text evidence="2">The sequence shown here is derived from an EMBL/GenBank/DDBJ whole genome shotgun (WGS) entry which is preliminary data.</text>
</comment>
<dbReference type="Proteomes" id="UP000590511">
    <property type="component" value="Unassembled WGS sequence"/>
</dbReference>